<dbReference type="EMBL" id="CAJNOQ010012780">
    <property type="protein sequence ID" value="CAF1307888.1"/>
    <property type="molecule type" value="Genomic_DNA"/>
</dbReference>
<sequence length="392" mass="44294">DFAQEEPELEEIFNGTQKPYEPYIDIEETTNINDGVFGEPTHESQKCAVKQCITSMDADATAADISFIIEQLIEELKEMEKKYAKDTIGNSTDSEASGHKQPRAEDDSRDHVCTNRCETSVSDNNMNNLNNNASNDHVCTNRCETSVSDNNMNNLNNNASNDHDLDHTLPIGEFSIENKTAIGVVSIVGGIFPTFRPQNKSDCFPRDGPNAGKPQPPQHIKNKDNKGFITLEISGIPDNEDNLVLQLAHVTELYNGQLHIHANKIQRDNKNSRVKDRSTLMTPSELINTFQLEKSRYAFTVCRYRGSKQLNNNCKSDTPCTVDIKEEELEYLTNTVISAMTMEEIDRQRIITRIRHQPSSTQIPTRKRKSTVLLRKTTKKVCTSEINKNNQE</sequence>
<evidence type="ECO:0000256" key="1">
    <source>
        <dbReference type="SAM" id="MobiDB-lite"/>
    </source>
</evidence>
<evidence type="ECO:0000313" key="2">
    <source>
        <dbReference type="EMBL" id="CAF1307888.1"/>
    </source>
</evidence>
<keyword evidence="4" id="KW-1185">Reference proteome</keyword>
<dbReference type="EMBL" id="CAJOBC010040778">
    <property type="protein sequence ID" value="CAF4142664.1"/>
    <property type="molecule type" value="Genomic_DNA"/>
</dbReference>
<name>A0A815DZC8_9BILA</name>
<evidence type="ECO:0000313" key="4">
    <source>
        <dbReference type="Proteomes" id="UP000663829"/>
    </source>
</evidence>
<reference evidence="2" key="1">
    <citation type="submission" date="2021-02" db="EMBL/GenBank/DDBJ databases">
        <authorList>
            <person name="Nowell W R."/>
        </authorList>
    </citation>
    <scope>NUCLEOTIDE SEQUENCE</scope>
</reference>
<dbReference type="Proteomes" id="UP000681722">
    <property type="component" value="Unassembled WGS sequence"/>
</dbReference>
<evidence type="ECO:0000313" key="3">
    <source>
        <dbReference type="EMBL" id="CAF4142664.1"/>
    </source>
</evidence>
<accession>A0A815DZC8</accession>
<comment type="caution">
    <text evidence="2">The sequence shown here is derived from an EMBL/GenBank/DDBJ whole genome shotgun (WGS) entry which is preliminary data.</text>
</comment>
<gene>
    <name evidence="2" type="ORF">GPM918_LOCUS28851</name>
    <name evidence="3" type="ORF">SRO942_LOCUS29381</name>
</gene>
<protein>
    <submittedName>
        <fullName evidence="2">Uncharacterized protein</fullName>
    </submittedName>
</protein>
<feature type="region of interest" description="Disordered" evidence="1">
    <location>
        <begin position="204"/>
        <end position="223"/>
    </location>
</feature>
<dbReference type="AlphaFoldDB" id="A0A815DZC8"/>
<feature type="non-terminal residue" evidence="2">
    <location>
        <position position="1"/>
    </location>
</feature>
<dbReference type="Proteomes" id="UP000663829">
    <property type="component" value="Unassembled WGS sequence"/>
</dbReference>
<organism evidence="2 4">
    <name type="scientific">Didymodactylos carnosus</name>
    <dbReference type="NCBI Taxonomy" id="1234261"/>
    <lineage>
        <taxon>Eukaryota</taxon>
        <taxon>Metazoa</taxon>
        <taxon>Spiralia</taxon>
        <taxon>Gnathifera</taxon>
        <taxon>Rotifera</taxon>
        <taxon>Eurotatoria</taxon>
        <taxon>Bdelloidea</taxon>
        <taxon>Philodinida</taxon>
        <taxon>Philodinidae</taxon>
        <taxon>Didymodactylos</taxon>
    </lineage>
</organism>
<proteinExistence type="predicted"/>
<feature type="compositionally biased region" description="Basic and acidic residues" evidence="1">
    <location>
        <begin position="96"/>
        <end position="111"/>
    </location>
</feature>
<feature type="region of interest" description="Disordered" evidence="1">
    <location>
        <begin position="87"/>
        <end position="111"/>
    </location>
</feature>